<dbReference type="EMBL" id="MT143883">
    <property type="protein sequence ID" value="QJB04449.1"/>
    <property type="molecule type" value="Genomic_DNA"/>
</dbReference>
<evidence type="ECO:0000313" key="2">
    <source>
        <dbReference type="EMBL" id="QJB04449.1"/>
    </source>
</evidence>
<evidence type="ECO:0000313" key="1">
    <source>
        <dbReference type="EMBL" id="QJA43403.1"/>
    </source>
</evidence>
<gene>
    <name evidence="1" type="ORF">MM171A00097_0050</name>
    <name evidence="2" type="ORF">MM171B00243_0003</name>
</gene>
<accession>A0A6H1Z683</accession>
<proteinExistence type="predicted"/>
<sequence length="144" mass="15581">MGKSIGGLLAGVILATVLFICLSSPFPMAATSGDASQPETLLSDNITDSYQSISSVLTEAANQFQDEDLARFYGKLIDSYELDEASSWLAPGDGSDDPGIVPDIEKITRMAITLPLLEVRAQIQDEDIAAFYQDFLEKAGWIEE</sequence>
<dbReference type="EMBL" id="MT143710">
    <property type="protein sequence ID" value="QJA43403.1"/>
    <property type="molecule type" value="Genomic_DNA"/>
</dbReference>
<name>A0A6H1Z683_9ZZZZ</name>
<reference evidence="1" key="1">
    <citation type="submission" date="2020-03" db="EMBL/GenBank/DDBJ databases">
        <title>The deep terrestrial virosphere.</title>
        <authorList>
            <person name="Holmfeldt K."/>
            <person name="Nilsson E."/>
            <person name="Simone D."/>
            <person name="Lopez-Fernandez M."/>
            <person name="Wu X."/>
            <person name="de Brujin I."/>
            <person name="Lundin D."/>
            <person name="Andersson A."/>
            <person name="Bertilsson S."/>
            <person name="Dopson M."/>
        </authorList>
    </citation>
    <scope>NUCLEOTIDE SEQUENCE</scope>
    <source>
        <strain evidence="1">MM171A00097</strain>
        <strain evidence="2">MM171B00243</strain>
    </source>
</reference>
<dbReference type="AlphaFoldDB" id="A0A6H1Z683"/>
<organism evidence="1">
    <name type="scientific">viral metagenome</name>
    <dbReference type="NCBI Taxonomy" id="1070528"/>
    <lineage>
        <taxon>unclassified sequences</taxon>
        <taxon>metagenomes</taxon>
        <taxon>organismal metagenomes</taxon>
    </lineage>
</organism>
<protein>
    <submittedName>
        <fullName evidence="1">Uncharacterized protein</fullName>
    </submittedName>
</protein>